<evidence type="ECO:0000256" key="5">
    <source>
        <dbReference type="ARBA" id="ARBA00022729"/>
    </source>
</evidence>
<dbReference type="SUPFAM" id="SSF48726">
    <property type="entry name" value="Immunoglobulin"/>
    <property type="match status" value="1"/>
</dbReference>
<keyword evidence="18" id="KW-1185">Reference proteome</keyword>
<dbReference type="InterPro" id="IPR003591">
    <property type="entry name" value="Leu-rich_rpt_typical-subtyp"/>
</dbReference>
<feature type="transmembrane region" description="Helical" evidence="14">
    <location>
        <begin position="388"/>
        <end position="408"/>
    </location>
</feature>
<dbReference type="AlphaFoldDB" id="A0A3Q3BG03"/>
<keyword evidence="12" id="KW-0393">Immunoglobulin domain</keyword>
<feature type="region of interest" description="Disordered" evidence="13">
    <location>
        <begin position="422"/>
        <end position="505"/>
    </location>
</feature>
<dbReference type="InterPro" id="IPR013783">
    <property type="entry name" value="Ig-like_fold"/>
</dbReference>
<dbReference type="InterPro" id="IPR003599">
    <property type="entry name" value="Ig_sub"/>
</dbReference>
<evidence type="ECO:0000256" key="11">
    <source>
        <dbReference type="ARBA" id="ARBA00023180"/>
    </source>
</evidence>
<dbReference type="InterPro" id="IPR036179">
    <property type="entry name" value="Ig-like_dom_sf"/>
</dbReference>
<feature type="domain" description="Ig-like" evidence="16">
    <location>
        <begin position="301"/>
        <end position="372"/>
    </location>
</feature>
<evidence type="ECO:0000313" key="18">
    <source>
        <dbReference type="Proteomes" id="UP000264800"/>
    </source>
</evidence>
<sequence length="505" mass="55778">MVEDAPQRILDMMGALTFRRSVVAVLSLLLAAAKVNGKPKIVPLDCNKTCLCASNIISCSNASLSQVPSPLPSKTAVLDLSFNSITHLYHKWAPENLGSLQSLILRNNGLYFLSTEAFVHVTNLTYLDLSFNNLRQLDELIFEPLERLQVLVLFKNNISQIDRTAFEGLASLQRLYMSHNLISRFPLEVLKDESRLGTFRLFDVSSNRLKTLLLQDLQALGAWIKNGVYFHNNPLTCSCELYVVLAQWRIKELSSVVDFPDNHTCVIPGARQEKMLILDLDRAYLNCTAVKVLKEEAYLEQSIVLDCDTKQRKMEKRWELPENSSLSLVNGTAKILSNGNLRIGPLKAAHSGVYTCYATGDSLNETLHVTVEVFNATARGGLENLKTAYTTLVGCLISVVAVIAYLYFTPCRCPCCPGQGSEKGDPAESLRSSTASIPEAQDRTGRRGAEGGGLPYGPAGLPEENGRLNPIGEEDDEVWQEGDRKRRRSDADSVSSVCSDTPMVV</sequence>
<reference evidence="17" key="2">
    <citation type="submission" date="2025-09" db="UniProtKB">
        <authorList>
            <consortium name="Ensembl"/>
        </authorList>
    </citation>
    <scope>IDENTIFICATION</scope>
</reference>
<dbReference type="InterPro" id="IPR007110">
    <property type="entry name" value="Ig-like_dom"/>
</dbReference>
<evidence type="ECO:0000256" key="14">
    <source>
        <dbReference type="SAM" id="Phobius"/>
    </source>
</evidence>
<dbReference type="Ensembl" id="ENSKMAT00000029070.1">
    <property type="protein sequence ID" value="ENSKMAP00000028710.1"/>
    <property type="gene ID" value="ENSKMAG00000021288.1"/>
</dbReference>
<dbReference type="GeneID" id="108235586"/>
<keyword evidence="8 14" id="KW-1133">Transmembrane helix</keyword>
<evidence type="ECO:0000256" key="13">
    <source>
        <dbReference type="SAM" id="MobiDB-lite"/>
    </source>
</evidence>
<evidence type="ECO:0000256" key="3">
    <source>
        <dbReference type="ARBA" id="ARBA00022614"/>
    </source>
</evidence>
<dbReference type="SMART" id="SM00409">
    <property type="entry name" value="IG"/>
    <property type="match status" value="1"/>
</dbReference>
<keyword evidence="9 14" id="KW-0472">Membrane</keyword>
<dbReference type="GO" id="GO:0007420">
    <property type="term" value="P:brain development"/>
    <property type="evidence" value="ECO:0007669"/>
    <property type="project" value="TreeGrafter"/>
</dbReference>
<dbReference type="GO" id="GO:0007155">
    <property type="term" value="P:cell adhesion"/>
    <property type="evidence" value="ECO:0007669"/>
    <property type="project" value="UniProtKB-KW"/>
</dbReference>
<dbReference type="GeneTree" id="ENSGT00950000183146"/>
<comment type="similarity">
    <text evidence="2">Belongs to the immunoglobulin superfamily. AMIGO family.</text>
</comment>
<dbReference type="STRING" id="37003.ENSKMAP00000028710"/>
<dbReference type="InterPro" id="IPR032675">
    <property type="entry name" value="LRR_dom_sf"/>
</dbReference>
<evidence type="ECO:0000256" key="4">
    <source>
        <dbReference type="ARBA" id="ARBA00022692"/>
    </source>
</evidence>
<accession>A0A3Q3BG03</accession>
<keyword evidence="10" id="KW-1015">Disulfide bond</keyword>
<dbReference type="PROSITE" id="PS51450">
    <property type="entry name" value="LRR"/>
    <property type="match status" value="1"/>
</dbReference>
<dbReference type="Gene3D" id="2.60.40.10">
    <property type="entry name" value="Immunoglobulins"/>
    <property type="match status" value="1"/>
</dbReference>
<comment type="subcellular location">
    <subcellularLocation>
        <location evidence="1">Membrane</location>
        <topology evidence="1">Single-pass type I membrane protein</topology>
    </subcellularLocation>
</comment>
<keyword evidence="4 14" id="KW-0812">Transmembrane</keyword>
<dbReference type="GO" id="GO:0016020">
    <property type="term" value="C:membrane"/>
    <property type="evidence" value="ECO:0007669"/>
    <property type="project" value="UniProtKB-SubCell"/>
</dbReference>
<dbReference type="SUPFAM" id="SSF52058">
    <property type="entry name" value="L domain-like"/>
    <property type="match status" value="1"/>
</dbReference>
<evidence type="ECO:0000256" key="15">
    <source>
        <dbReference type="SAM" id="SignalP"/>
    </source>
</evidence>
<organism evidence="17 18">
    <name type="scientific">Kryptolebias marmoratus</name>
    <name type="common">Mangrove killifish</name>
    <name type="synonym">Rivulus marmoratus</name>
    <dbReference type="NCBI Taxonomy" id="37003"/>
    <lineage>
        <taxon>Eukaryota</taxon>
        <taxon>Metazoa</taxon>
        <taxon>Chordata</taxon>
        <taxon>Craniata</taxon>
        <taxon>Vertebrata</taxon>
        <taxon>Euteleostomi</taxon>
        <taxon>Actinopterygii</taxon>
        <taxon>Neopterygii</taxon>
        <taxon>Teleostei</taxon>
        <taxon>Neoteleostei</taxon>
        <taxon>Acanthomorphata</taxon>
        <taxon>Ovalentaria</taxon>
        <taxon>Atherinomorphae</taxon>
        <taxon>Cyprinodontiformes</taxon>
        <taxon>Rivulidae</taxon>
        <taxon>Kryptolebias</taxon>
    </lineage>
</organism>
<dbReference type="KEGG" id="kmr:108235586"/>
<keyword evidence="6" id="KW-0677">Repeat</keyword>
<evidence type="ECO:0000256" key="7">
    <source>
        <dbReference type="ARBA" id="ARBA00022889"/>
    </source>
</evidence>
<keyword evidence="11" id="KW-0325">Glycoprotein</keyword>
<evidence type="ECO:0000259" key="16">
    <source>
        <dbReference type="PROSITE" id="PS50835"/>
    </source>
</evidence>
<dbReference type="RefSeq" id="XP_017271182.1">
    <property type="nucleotide sequence ID" value="XM_017415693.1"/>
</dbReference>
<reference evidence="17" key="1">
    <citation type="submission" date="2025-08" db="UniProtKB">
        <authorList>
            <consortium name="Ensembl"/>
        </authorList>
    </citation>
    <scope>IDENTIFICATION</scope>
</reference>
<evidence type="ECO:0000256" key="2">
    <source>
        <dbReference type="ARBA" id="ARBA00005670"/>
    </source>
</evidence>
<evidence type="ECO:0000256" key="9">
    <source>
        <dbReference type="ARBA" id="ARBA00023136"/>
    </source>
</evidence>
<dbReference type="InterPro" id="IPR001611">
    <property type="entry name" value="Leu-rich_rpt"/>
</dbReference>
<protein>
    <submittedName>
        <fullName evidence="17">Adhesion molecule with Ig like domain 1</fullName>
    </submittedName>
</protein>
<feature type="chain" id="PRO_5018659780" evidence="15">
    <location>
        <begin position="38"/>
        <end position="505"/>
    </location>
</feature>
<dbReference type="PANTHER" id="PTHR24368:SF1">
    <property type="entry name" value="AMPHOTERIN-INDUCED PROTEIN 1"/>
    <property type="match status" value="1"/>
</dbReference>
<keyword evidence="7" id="KW-0130">Cell adhesion</keyword>
<evidence type="ECO:0000256" key="8">
    <source>
        <dbReference type="ARBA" id="ARBA00022989"/>
    </source>
</evidence>
<evidence type="ECO:0000256" key="6">
    <source>
        <dbReference type="ARBA" id="ARBA00022737"/>
    </source>
</evidence>
<proteinExistence type="inferred from homology"/>
<evidence type="ECO:0000256" key="10">
    <source>
        <dbReference type="ARBA" id="ARBA00023157"/>
    </source>
</evidence>
<feature type="compositionally biased region" description="Low complexity" evidence="13">
    <location>
        <begin position="492"/>
        <end position="505"/>
    </location>
</feature>
<evidence type="ECO:0000256" key="1">
    <source>
        <dbReference type="ARBA" id="ARBA00004479"/>
    </source>
</evidence>
<dbReference type="InterPro" id="IPR031283">
    <property type="entry name" value="AMIGO"/>
</dbReference>
<dbReference type="Gene3D" id="3.80.10.10">
    <property type="entry name" value="Ribonuclease Inhibitor"/>
    <property type="match status" value="1"/>
</dbReference>
<dbReference type="Proteomes" id="UP000264800">
    <property type="component" value="Unplaced"/>
</dbReference>
<feature type="compositionally biased region" description="Basic and acidic residues" evidence="13">
    <location>
        <begin position="440"/>
        <end position="449"/>
    </location>
</feature>
<dbReference type="PANTHER" id="PTHR24368">
    <property type="entry name" value="AMPHOTERIN-INDUCED PROTEIN"/>
    <property type="match status" value="1"/>
</dbReference>
<dbReference type="OMA" id="CDTRQKN"/>
<keyword evidence="5 15" id="KW-0732">Signal</keyword>
<name>A0A3Q3BG03_KRYMA</name>
<dbReference type="OrthoDB" id="676979at2759"/>
<dbReference type="PROSITE" id="PS50835">
    <property type="entry name" value="IG_LIKE"/>
    <property type="match status" value="1"/>
</dbReference>
<evidence type="ECO:0000256" key="12">
    <source>
        <dbReference type="ARBA" id="ARBA00023319"/>
    </source>
</evidence>
<feature type="signal peptide" evidence="15">
    <location>
        <begin position="1"/>
        <end position="37"/>
    </location>
</feature>
<keyword evidence="3" id="KW-0433">Leucine-rich repeat</keyword>
<evidence type="ECO:0000313" key="17">
    <source>
        <dbReference type="Ensembl" id="ENSKMAP00000028710.1"/>
    </source>
</evidence>
<dbReference type="SMART" id="SM00369">
    <property type="entry name" value="LRR_TYP"/>
    <property type="match status" value="4"/>
</dbReference>
<dbReference type="Pfam" id="PF13855">
    <property type="entry name" value="LRR_8"/>
    <property type="match status" value="1"/>
</dbReference>